<dbReference type="PANTHER" id="PTHR33317:SF1">
    <property type="entry name" value="POLYNUCLEOTIDYL TRANSFERASE, RIBONUCLEASE H-LIKE SUPERFAMILY PROTEIN"/>
    <property type="match status" value="1"/>
</dbReference>
<dbReference type="Proteomes" id="UP001370490">
    <property type="component" value="Unassembled WGS sequence"/>
</dbReference>
<dbReference type="AlphaFoldDB" id="A0AAN8VKJ6"/>
<dbReference type="SUPFAM" id="SSF53098">
    <property type="entry name" value="Ribonuclease H-like"/>
    <property type="match status" value="1"/>
</dbReference>
<keyword evidence="2" id="KW-1185">Reference proteome</keyword>
<proteinExistence type="predicted"/>
<name>A0AAN8VKJ6_9MAGN</name>
<reference evidence="1 2" key="1">
    <citation type="submission" date="2023-12" db="EMBL/GenBank/DDBJ databases">
        <title>A high-quality genome assembly for Dillenia turbinata (Dilleniales).</title>
        <authorList>
            <person name="Chanderbali A."/>
        </authorList>
    </citation>
    <scope>NUCLEOTIDE SEQUENCE [LARGE SCALE GENOMIC DNA]</scope>
    <source>
        <strain evidence="1">LSX21</strain>
        <tissue evidence="1">Leaf</tissue>
    </source>
</reference>
<evidence type="ECO:0000313" key="1">
    <source>
        <dbReference type="EMBL" id="KAK6935379.1"/>
    </source>
</evidence>
<dbReference type="InterPro" id="IPR005227">
    <property type="entry name" value="YqgF"/>
</dbReference>
<dbReference type="EMBL" id="JBAMMX010000008">
    <property type="protein sequence ID" value="KAK6935379.1"/>
    <property type="molecule type" value="Genomic_DNA"/>
</dbReference>
<dbReference type="PANTHER" id="PTHR33317">
    <property type="entry name" value="POLYNUCLEOTIDYL TRANSFERASE, RIBONUCLEASE H-LIKE SUPERFAMILY PROTEIN"/>
    <property type="match status" value="1"/>
</dbReference>
<accession>A0AAN8VKJ6</accession>
<dbReference type="Gene3D" id="3.30.420.140">
    <property type="entry name" value="YqgF/RNase H-like domain"/>
    <property type="match status" value="1"/>
</dbReference>
<evidence type="ECO:0000313" key="2">
    <source>
        <dbReference type="Proteomes" id="UP001370490"/>
    </source>
</evidence>
<feature type="non-terminal residue" evidence="1">
    <location>
        <position position="163"/>
    </location>
</feature>
<dbReference type="InterPro" id="IPR037027">
    <property type="entry name" value="YqgF/RNaseH-like_dom_sf"/>
</dbReference>
<dbReference type="InterPro" id="IPR012337">
    <property type="entry name" value="RNaseH-like_sf"/>
</dbReference>
<dbReference type="Pfam" id="PF03652">
    <property type="entry name" value="RuvX"/>
    <property type="match status" value="1"/>
</dbReference>
<organism evidence="1 2">
    <name type="scientific">Dillenia turbinata</name>
    <dbReference type="NCBI Taxonomy" id="194707"/>
    <lineage>
        <taxon>Eukaryota</taxon>
        <taxon>Viridiplantae</taxon>
        <taxon>Streptophyta</taxon>
        <taxon>Embryophyta</taxon>
        <taxon>Tracheophyta</taxon>
        <taxon>Spermatophyta</taxon>
        <taxon>Magnoliopsida</taxon>
        <taxon>eudicotyledons</taxon>
        <taxon>Gunneridae</taxon>
        <taxon>Pentapetalae</taxon>
        <taxon>Dilleniales</taxon>
        <taxon>Dilleniaceae</taxon>
        <taxon>Dillenia</taxon>
    </lineage>
</organism>
<gene>
    <name evidence="1" type="ORF">RJ641_035534</name>
</gene>
<comment type="caution">
    <text evidence="1">The sequence shown here is derived from an EMBL/GenBank/DDBJ whole genome shotgun (WGS) entry which is preliminary data.</text>
</comment>
<dbReference type="GO" id="GO:0000967">
    <property type="term" value="P:rRNA 5'-end processing"/>
    <property type="evidence" value="ECO:0007669"/>
    <property type="project" value="TreeGrafter"/>
</dbReference>
<protein>
    <submittedName>
        <fullName evidence="1">Pre-16S rRNA nuclease</fullName>
    </submittedName>
</protein>
<sequence>MKYMRPFSLFNDLQKMKAVERGRLLGLDVCDKYVGLAVSDPCNKIASPLSVLIRKKTNIKLMATDFQRLISELPPLGFIVGYHFDQQKSSPDGNLKDRGTLIGMNVLHKRLNVEFLIKSLNLHPVHSNIIFDKLAAVGILQGYRDSNRKLEMKTEEWCCVPSK</sequence>